<evidence type="ECO:0000313" key="2">
    <source>
        <dbReference type="EMBL" id="RAL23111.1"/>
    </source>
</evidence>
<protein>
    <recommendedName>
        <fullName evidence="4">CcoQ/FixQ family Cbb3-type cytochrome c oxidase assembly chaperone</fullName>
    </recommendedName>
</protein>
<dbReference type="Proteomes" id="UP000249169">
    <property type="component" value="Unassembled WGS sequence"/>
</dbReference>
<keyword evidence="1" id="KW-0812">Transmembrane</keyword>
<keyword evidence="1" id="KW-1133">Transmembrane helix</keyword>
<reference evidence="2 3" key="1">
    <citation type="submission" date="2018-05" db="EMBL/GenBank/DDBJ databases">
        <title>Lujinxingia marina gen. nov. sp. nov., a new facultative anaerobic member of the class Deltaproteobacteria, and proposal of Lujinxingaceae fam. nov.</title>
        <authorList>
            <person name="Li C.-M."/>
        </authorList>
    </citation>
    <scope>NUCLEOTIDE SEQUENCE [LARGE SCALE GENOMIC DNA]</scope>
    <source>
        <strain evidence="2 3">B210</strain>
    </source>
</reference>
<feature type="transmembrane region" description="Helical" evidence="1">
    <location>
        <begin position="13"/>
        <end position="35"/>
    </location>
</feature>
<sequence>MRREIMEAAGLEAFAEVGLILFVIAFVLIVLRAAFAKKEEINHVQHLPLEDGTLTGQESAQ</sequence>
<dbReference type="OrthoDB" id="5521086at2"/>
<organism evidence="2 3">
    <name type="scientific">Lujinxingia litoralis</name>
    <dbReference type="NCBI Taxonomy" id="2211119"/>
    <lineage>
        <taxon>Bacteria</taxon>
        <taxon>Deltaproteobacteria</taxon>
        <taxon>Bradymonadales</taxon>
        <taxon>Lujinxingiaceae</taxon>
        <taxon>Lujinxingia</taxon>
    </lineage>
</organism>
<evidence type="ECO:0000256" key="1">
    <source>
        <dbReference type="SAM" id="Phobius"/>
    </source>
</evidence>
<name>A0A328C675_9DELT</name>
<proteinExistence type="predicted"/>
<comment type="caution">
    <text evidence="2">The sequence shown here is derived from an EMBL/GenBank/DDBJ whole genome shotgun (WGS) entry which is preliminary data.</text>
</comment>
<dbReference type="AlphaFoldDB" id="A0A328C675"/>
<gene>
    <name evidence="2" type="ORF">DL240_09520</name>
</gene>
<dbReference type="RefSeq" id="WP_111729639.1">
    <property type="nucleotide sequence ID" value="NZ_QHKO01000003.1"/>
</dbReference>
<evidence type="ECO:0008006" key="4">
    <source>
        <dbReference type="Google" id="ProtNLM"/>
    </source>
</evidence>
<accession>A0A328C675</accession>
<keyword evidence="3" id="KW-1185">Reference proteome</keyword>
<dbReference type="EMBL" id="QHKO01000003">
    <property type="protein sequence ID" value="RAL23111.1"/>
    <property type="molecule type" value="Genomic_DNA"/>
</dbReference>
<keyword evidence="1" id="KW-0472">Membrane</keyword>
<evidence type="ECO:0000313" key="3">
    <source>
        <dbReference type="Proteomes" id="UP000249169"/>
    </source>
</evidence>